<keyword evidence="1" id="KW-1133">Transmembrane helix</keyword>
<evidence type="ECO:0000259" key="2">
    <source>
        <dbReference type="Pfam" id="PF04773"/>
    </source>
</evidence>
<dbReference type="InterPro" id="IPR012373">
    <property type="entry name" value="Ferrdict_sens_TM"/>
</dbReference>
<dbReference type="PANTHER" id="PTHR30273">
    <property type="entry name" value="PERIPLASMIC SIGNAL SENSOR AND SIGMA FACTOR ACTIVATOR FECR-RELATED"/>
    <property type="match status" value="1"/>
</dbReference>
<evidence type="ECO:0000313" key="5">
    <source>
        <dbReference type="Proteomes" id="UP001597532"/>
    </source>
</evidence>
<dbReference type="InterPro" id="IPR006860">
    <property type="entry name" value="FecR"/>
</dbReference>
<dbReference type="RefSeq" id="WP_251808982.1">
    <property type="nucleotide sequence ID" value="NZ_CP166679.1"/>
</dbReference>
<dbReference type="Pfam" id="PF04773">
    <property type="entry name" value="FecR"/>
    <property type="match status" value="1"/>
</dbReference>
<protein>
    <submittedName>
        <fullName evidence="4">FecR family protein</fullName>
    </submittedName>
</protein>
<dbReference type="PIRSF" id="PIRSF018266">
    <property type="entry name" value="FecR"/>
    <property type="match status" value="1"/>
</dbReference>
<evidence type="ECO:0000313" key="4">
    <source>
        <dbReference type="EMBL" id="MFD2788932.1"/>
    </source>
</evidence>
<keyword evidence="1" id="KW-0472">Membrane</keyword>
<feature type="domain" description="Protein FecR C-terminal" evidence="3">
    <location>
        <begin position="312"/>
        <end position="382"/>
    </location>
</feature>
<accession>A0ABW5VD79</accession>
<evidence type="ECO:0000256" key="1">
    <source>
        <dbReference type="SAM" id="Phobius"/>
    </source>
</evidence>
<dbReference type="Gene3D" id="2.60.120.1440">
    <property type="match status" value="1"/>
</dbReference>
<reference evidence="5" key="1">
    <citation type="journal article" date="2019" name="Int. J. Syst. Evol. Microbiol.">
        <title>The Global Catalogue of Microorganisms (GCM) 10K type strain sequencing project: providing services to taxonomists for standard genome sequencing and annotation.</title>
        <authorList>
            <consortium name="The Broad Institute Genomics Platform"/>
            <consortium name="The Broad Institute Genome Sequencing Center for Infectious Disease"/>
            <person name="Wu L."/>
            <person name="Ma J."/>
        </authorList>
    </citation>
    <scope>NUCLEOTIDE SEQUENCE [LARGE SCALE GENOMIC DNA]</scope>
    <source>
        <strain evidence="5">KCTC 52924</strain>
    </source>
</reference>
<feature type="domain" description="FecR protein" evidence="2">
    <location>
        <begin position="170"/>
        <end position="265"/>
    </location>
</feature>
<keyword evidence="5" id="KW-1185">Reference proteome</keyword>
<dbReference type="Proteomes" id="UP001597532">
    <property type="component" value="Unassembled WGS sequence"/>
</dbReference>
<keyword evidence="1" id="KW-0812">Transmembrane</keyword>
<dbReference type="PANTHER" id="PTHR30273:SF2">
    <property type="entry name" value="PROTEIN FECR"/>
    <property type="match status" value="1"/>
</dbReference>
<feature type="transmembrane region" description="Helical" evidence="1">
    <location>
        <begin position="84"/>
        <end position="102"/>
    </location>
</feature>
<dbReference type="Pfam" id="PF16344">
    <property type="entry name" value="FecR_C"/>
    <property type="match status" value="1"/>
</dbReference>
<gene>
    <name evidence="4" type="ORF">ACFS1K_04080</name>
</gene>
<proteinExistence type="predicted"/>
<dbReference type="Gene3D" id="3.55.50.30">
    <property type="match status" value="1"/>
</dbReference>
<name>A0ABW5VD79_9FLAO</name>
<dbReference type="InterPro" id="IPR032508">
    <property type="entry name" value="FecR_C"/>
</dbReference>
<sequence>MKSNYFDNLVVKYLNHSIKEDELDELILWLEEPGNKEVFTDFAKINYSLDYKLGHYDTEGVKRFLQEKIRKDKKSYKRRKVFRISKYAAILVVAVGVLFLFVKEKQAASISEPFHNEQRTTLELERGRSIILKEEATQDIVSEKGEVIGKHNQQGIQYEKTELSNLVFNTLKVPKGRKFRVTLSDGTKVFLNSDSNLKFPVNFISGENRTVFLSGEAYFEVTKGESPFVVKADNLDVRVLGTQFNVSAYSDDETMRTVLVEGSVELLSKSSKNNTKTLLMPEQGATWDKVNENISVAKADIASTTAWMKGQLIFNGVPFKDIIKKLERSYNCTIVNNNLALNEEVFTATFHVELESIEQVMAYISKNSPYQYSIDQNRTITIN</sequence>
<comment type="caution">
    <text evidence="4">The sequence shown here is derived from an EMBL/GenBank/DDBJ whole genome shotgun (WGS) entry which is preliminary data.</text>
</comment>
<organism evidence="4 5">
    <name type="scientific">Arenibacter antarcticus</name>
    <dbReference type="NCBI Taxonomy" id="2040469"/>
    <lineage>
        <taxon>Bacteria</taxon>
        <taxon>Pseudomonadati</taxon>
        <taxon>Bacteroidota</taxon>
        <taxon>Flavobacteriia</taxon>
        <taxon>Flavobacteriales</taxon>
        <taxon>Flavobacteriaceae</taxon>
        <taxon>Arenibacter</taxon>
    </lineage>
</organism>
<dbReference type="EMBL" id="JBHUOK010000008">
    <property type="protein sequence ID" value="MFD2788932.1"/>
    <property type="molecule type" value="Genomic_DNA"/>
</dbReference>
<evidence type="ECO:0000259" key="3">
    <source>
        <dbReference type="Pfam" id="PF16344"/>
    </source>
</evidence>